<comment type="caution">
    <text evidence="2">The sequence shown here is derived from an EMBL/GenBank/DDBJ whole genome shotgun (WGS) entry which is preliminary data.</text>
</comment>
<reference evidence="2" key="2">
    <citation type="submission" date="2023-02" db="EMBL/GenBank/DDBJ databases">
        <title>'Rhodoalgimonas zhirmunskyi' gen. nov., isolated from a red alga.</title>
        <authorList>
            <person name="Nedashkovskaya O.I."/>
            <person name="Otstavnykh N.Y."/>
            <person name="Bystritskaya E.P."/>
            <person name="Balabanova L.A."/>
            <person name="Isaeva M.P."/>
        </authorList>
    </citation>
    <scope>NUCLEOTIDE SEQUENCE</scope>
    <source>
        <strain evidence="2">KCTC 52189</strain>
    </source>
</reference>
<dbReference type="EMBL" id="JANHAX010000004">
    <property type="protein sequence ID" value="MDQ2090965.1"/>
    <property type="molecule type" value="Genomic_DNA"/>
</dbReference>
<feature type="domain" description="Abortive phage infection protein C-terminal" evidence="1">
    <location>
        <begin position="270"/>
        <end position="470"/>
    </location>
</feature>
<evidence type="ECO:0000313" key="3">
    <source>
        <dbReference type="Proteomes" id="UP001226762"/>
    </source>
</evidence>
<accession>A0AAE4B568</accession>
<gene>
    <name evidence="2" type="ORF">NO357_13760</name>
</gene>
<protein>
    <submittedName>
        <fullName evidence="2">AIPR family protein</fullName>
    </submittedName>
</protein>
<name>A0AAE4B568_9RHOB</name>
<organism evidence="2 3">
    <name type="scientific">Marimonas arenosa</name>
    <dbReference type="NCBI Taxonomy" id="1795305"/>
    <lineage>
        <taxon>Bacteria</taxon>
        <taxon>Pseudomonadati</taxon>
        <taxon>Pseudomonadota</taxon>
        <taxon>Alphaproteobacteria</taxon>
        <taxon>Rhodobacterales</taxon>
        <taxon>Paracoccaceae</taxon>
        <taxon>Marimonas</taxon>
    </lineage>
</organism>
<reference evidence="2" key="1">
    <citation type="submission" date="2022-07" db="EMBL/GenBank/DDBJ databases">
        <authorList>
            <person name="Otstavnykh N."/>
            <person name="Isaeva M."/>
            <person name="Bystritskaya E."/>
        </authorList>
    </citation>
    <scope>NUCLEOTIDE SEQUENCE</scope>
    <source>
        <strain evidence="2">KCTC 52189</strain>
    </source>
</reference>
<dbReference type="AlphaFoldDB" id="A0AAE4B568"/>
<keyword evidence="3" id="KW-1185">Reference proteome</keyword>
<dbReference type="InterPro" id="IPR018891">
    <property type="entry name" value="AIPR_C"/>
</dbReference>
<dbReference type="Pfam" id="PF10592">
    <property type="entry name" value="AIPR"/>
    <property type="match status" value="1"/>
</dbReference>
<sequence length="586" mass="66830">MNKPTSREKIPMDPITSALVDEFAQSSSLENLTASQKFEHFCAFSIVSNRYSEEFETEDLVVGDGGDLNVDAFAVKVNGRLASDADFVDDVLAVNGYLDVEFIIIQAKTSSNFDGAAIIALGDNLKHQIFAETQTMPFNSDVARLIEIKERIFANAAKLRGNPTLRIFYACTGNWNNDNYLVAAINQKKTDLENTNLFSEVQYQPIGARSIQELFRQTRTSIVRELVFSNQVTLPAIDGVEAAYLGYLPYSEFLKLITDEDGEIIKSVFVDNVRDFQGQNPVNEDIAETIRQGEFDQFALRNNGVTVVAREIKVTSNRYTLVDYQIVNGCQTSHVLFQNSDNVDDNLLVPIKVIHTTNEEVSQAVTKSTNRQTKVEESDLLALTTFQRDLEDYYSNQPPEYRLYYERRTKQYANRNDIERGRIVPISMQLKSFASMFIELPNQASRYQGTLMRSVGSQVFRENHRPEPYFLSSLALYRFEVAIRRLPIEQRDIRPFRFYLLLAFRYLYEDRTFESASKRSAEAYCEGLKQHLVNHDVAKPAFDACEDVVRTAIAELGLTMDRDSAKSRPLIDKVRQISQQRNTART</sequence>
<evidence type="ECO:0000259" key="1">
    <source>
        <dbReference type="Pfam" id="PF10592"/>
    </source>
</evidence>
<dbReference type="Proteomes" id="UP001226762">
    <property type="component" value="Unassembled WGS sequence"/>
</dbReference>
<evidence type="ECO:0000313" key="2">
    <source>
        <dbReference type="EMBL" id="MDQ2090965.1"/>
    </source>
</evidence>
<proteinExistence type="predicted"/>